<dbReference type="GO" id="GO:0004674">
    <property type="term" value="F:protein serine/threonine kinase activity"/>
    <property type="evidence" value="ECO:0007669"/>
    <property type="project" value="UniProtKB-KW"/>
</dbReference>
<dbReference type="SUPFAM" id="SSF56112">
    <property type="entry name" value="Protein kinase-like (PK-like)"/>
    <property type="match status" value="1"/>
</dbReference>
<accession>A0A812T772</accession>
<gene>
    <name evidence="8" type="primary">pkbA</name>
    <name evidence="8" type="ORF">SPIL2461_LOCUS13383</name>
</gene>
<evidence type="ECO:0000313" key="9">
    <source>
        <dbReference type="Proteomes" id="UP000649617"/>
    </source>
</evidence>
<keyword evidence="9" id="KW-1185">Reference proteome</keyword>
<evidence type="ECO:0000256" key="3">
    <source>
        <dbReference type="ARBA" id="ARBA00022741"/>
    </source>
</evidence>
<feature type="region of interest" description="Disordered" evidence="6">
    <location>
        <begin position="93"/>
        <end position="121"/>
    </location>
</feature>
<keyword evidence="2" id="KW-0808">Transferase</keyword>
<evidence type="ECO:0000259" key="7">
    <source>
        <dbReference type="PROSITE" id="PS50011"/>
    </source>
</evidence>
<dbReference type="OrthoDB" id="63267at2759"/>
<evidence type="ECO:0000256" key="4">
    <source>
        <dbReference type="ARBA" id="ARBA00022777"/>
    </source>
</evidence>
<keyword evidence="5" id="KW-0067">ATP-binding</keyword>
<comment type="caution">
    <text evidence="8">The sequence shown here is derived from an EMBL/GenBank/DDBJ whole genome shotgun (WGS) entry which is preliminary data.</text>
</comment>
<organism evidence="8 9">
    <name type="scientific">Symbiodinium pilosum</name>
    <name type="common">Dinoflagellate</name>
    <dbReference type="NCBI Taxonomy" id="2952"/>
    <lineage>
        <taxon>Eukaryota</taxon>
        <taxon>Sar</taxon>
        <taxon>Alveolata</taxon>
        <taxon>Dinophyceae</taxon>
        <taxon>Suessiales</taxon>
        <taxon>Symbiodiniaceae</taxon>
        <taxon>Symbiodinium</taxon>
    </lineage>
</organism>
<feature type="compositionally biased region" description="Low complexity" evidence="6">
    <location>
        <begin position="93"/>
        <end position="103"/>
    </location>
</feature>
<feature type="non-terminal residue" evidence="8">
    <location>
        <position position="1"/>
    </location>
</feature>
<dbReference type="Gene3D" id="1.10.510.10">
    <property type="entry name" value="Transferase(Phosphotransferase) domain 1"/>
    <property type="match status" value="1"/>
</dbReference>
<dbReference type="GO" id="GO:0005524">
    <property type="term" value="F:ATP binding"/>
    <property type="evidence" value="ECO:0007669"/>
    <property type="project" value="UniProtKB-KW"/>
</dbReference>
<keyword evidence="4" id="KW-0418">Kinase</keyword>
<evidence type="ECO:0000256" key="1">
    <source>
        <dbReference type="ARBA" id="ARBA00022527"/>
    </source>
</evidence>
<keyword evidence="3" id="KW-0547">Nucleotide-binding</keyword>
<keyword evidence="1" id="KW-0723">Serine/threonine-protein kinase</keyword>
<dbReference type="InterPro" id="IPR000719">
    <property type="entry name" value="Prot_kinase_dom"/>
</dbReference>
<name>A0A812T772_SYMPI</name>
<reference evidence="8" key="1">
    <citation type="submission" date="2021-02" db="EMBL/GenBank/DDBJ databases">
        <authorList>
            <person name="Dougan E. K."/>
            <person name="Rhodes N."/>
            <person name="Thang M."/>
            <person name="Chan C."/>
        </authorList>
    </citation>
    <scope>NUCLEOTIDE SEQUENCE</scope>
</reference>
<sequence>VDIYNLGVLLYTMLMGLPPFFHREKEMLRQNIANQRLELPSCLSEDASSLIKATMEREPERRLGARDTADVKRHEFFKKIDFEALAARKVPAPALPDLPNLAPEDANSWESPPRRPGRRSSRGFNVHIEGWDFKDPEVAVEVPIASYLQRSPARKPKNVRFRGLNCVRWMFR</sequence>
<dbReference type="PANTHER" id="PTHR24351">
    <property type="entry name" value="RIBOSOMAL PROTEIN S6 KINASE"/>
    <property type="match status" value="1"/>
</dbReference>
<evidence type="ECO:0000256" key="2">
    <source>
        <dbReference type="ARBA" id="ARBA00022679"/>
    </source>
</evidence>
<evidence type="ECO:0000313" key="8">
    <source>
        <dbReference type="EMBL" id="CAE7513545.1"/>
    </source>
</evidence>
<dbReference type="Pfam" id="PF00069">
    <property type="entry name" value="Pkinase"/>
    <property type="match status" value="1"/>
</dbReference>
<feature type="domain" description="Protein kinase" evidence="7">
    <location>
        <begin position="1"/>
        <end position="77"/>
    </location>
</feature>
<protein>
    <submittedName>
        <fullName evidence="8">PkbA protein</fullName>
    </submittedName>
</protein>
<dbReference type="Proteomes" id="UP000649617">
    <property type="component" value="Unassembled WGS sequence"/>
</dbReference>
<evidence type="ECO:0000256" key="5">
    <source>
        <dbReference type="ARBA" id="ARBA00022840"/>
    </source>
</evidence>
<dbReference type="InterPro" id="IPR011009">
    <property type="entry name" value="Kinase-like_dom_sf"/>
</dbReference>
<proteinExistence type="predicted"/>
<dbReference type="EMBL" id="CAJNIZ010029113">
    <property type="protein sequence ID" value="CAE7513545.1"/>
    <property type="molecule type" value="Genomic_DNA"/>
</dbReference>
<dbReference type="AlphaFoldDB" id="A0A812T772"/>
<evidence type="ECO:0000256" key="6">
    <source>
        <dbReference type="SAM" id="MobiDB-lite"/>
    </source>
</evidence>
<dbReference type="PROSITE" id="PS50011">
    <property type="entry name" value="PROTEIN_KINASE_DOM"/>
    <property type="match status" value="1"/>
</dbReference>